<dbReference type="SUPFAM" id="SSF52540">
    <property type="entry name" value="P-loop containing nucleoside triphosphate hydrolases"/>
    <property type="match status" value="1"/>
</dbReference>
<accession>A0A6I6EVZ4</accession>
<dbReference type="EMBL" id="CP046522">
    <property type="protein sequence ID" value="QGU94341.1"/>
    <property type="molecule type" value="Genomic_DNA"/>
</dbReference>
<evidence type="ECO:0000313" key="1">
    <source>
        <dbReference type="EMBL" id="QGU94341.1"/>
    </source>
</evidence>
<dbReference type="InterPro" id="IPR017101">
    <property type="entry name" value="P-loop_ATP/GTP-bd_All4644_prd"/>
</dbReference>
<keyword evidence="2" id="KW-1185">Reference proteome</keyword>
<proteinExistence type="predicted"/>
<dbReference type="Proteomes" id="UP000422764">
    <property type="component" value="Chromosome"/>
</dbReference>
<dbReference type="AlphaFoldDB" id="A0A6I6EVZ4"/>
<dbReference type="InterPro" id="IPR027417">
    <property type="entry name" value="P-loop_NTPase"/>
</dbReference>
<reference evidence="1 2" key="1">
    <citation type="submission" date="2019-12" db="EMBL/GenBank/DDBJ databases">
        <title>Genome sequenceing of Clostridium bovifaecis.</title>
        <authorList>
            <person name="Yao Y."/>
        </authorList>
    </citation>
    <scope>NUCLEOTIDE SEQUENCE [LARGE SCALE GENOMIC DNA]</scope>
    <source>
        <strain evidence="1 2">BXX</strain>
    </source>
</reference>
<dbReference type="Pfam" id="PF13671">
    <property type="entry name" value="AAA_33"/>
    <property type="match status" value="1"/>
</dbReference>
<gene>
    <name evidence="1" type="ORF">GOM49_03785</name>
</gene>
<dbReference type="Gene3D" id="3.40.50.300">
    <property type="entry name" value="P-loop containing nucleotide triphosphate hydrolases"/>
    <property type="match status" value="1"/>
</dbReference>
<sequence>MEVSSIPCSGKTSYANKYFNTLNTVIISSNEIRKNLMGTYEFYEKTNNIAFDTAKDMIKETLLEGLNVVFNAANTNCKHRKSIIKIAKEIGCKTIAIVFLSSLDTCINRNLKRSKERRVSMETILNMQNSIQIESIRKVLPKLNI</sequence>
<dbReference type="PIRSF" id="PIRSF037081">
    <property type="entry name" value="P-loop_All4644_prd"/>
    <property type="match status" value="1"/>
</dbReference>
<protein>
    <submittedName>
        <fullName evidence="1">AAA family ATPase</fullName>
    </submittedName>
</protein>
<name>A0A6I6EVZ4_9CLOT</name>
<organism evidence="1 2">
    <name type="scientific">Clostridium bovifaecis</name>
    <dbReference type="NCBI Taxonomy" id="2184719"/>
    <lineage>
        <taxon>Bacteria</taxon>
        <taxon>Bacillati</taxon>
        <taxon>Bacillota</taxon>
        <taxon>Clostridia</taxon>
        <taxon>Eubacteriales</taxon>
        <taxon>Clostridiaceae</taxon>
        <taxon>Clostridium</taxon>
    </lineage>
</organism>
<evidence type="ECO:0000313" key="2">
    <source>
        <dbReference type="Proteomes" id="UP000422764"/>
    </source>
</evidence>